<dbReference type="Proteomes" id="UP000190064">
    <property type="component" value="Unassembled WGS sequence"/>
</dbReference>
<dbReference type="InterPro" id="IPR046160">
    <property type="entry name" value="DUF6162"/>
</dbReference>
<dbReference type="Pfam" id="PF19659">
    <property type="entry name" value="DUF6162"/>
    <property type="match status" value="1"/>
</dbReference>
<evidence type="ECO:0000256" key="1">
    <source>
        <dbReference type="SAM" id="Phobius"/>
    </source>
</evidence>
<dbReference type="EMBL" id="MTSD02000005">
    <property type="protein sequence ID" value="OOV86632.1"/>
    <property type="molecule type" value="Genomic_DNA"/>
</dbReference>
<keyword evidence="1" id="KW-1133">Transmembrane helix</keyword>
<proteinExistence type="predicted"/>
<keyword evidence="1" id="KW-0472">Membrane</keyword>
<keyword evidence="1" id="KW-0812">Transmembrane</keyword>
<evidence type="ECO:0000313" key="3">
    <source>
        <dbReference type="Proteomes" id="UP000190064"/>
    </source>
</evidence>
<sequence length="184" mass="19939">MTNSDSASDRSVTKAEAGMVQQVHPLNGQRETRWALLVLLVILLISGIGVWMNQAPVSPVVSHLSLNTDQKALLTQLSSAASEIRFIAEGETGATSGQIAWPDTETLEGFLIPPFSDEAGASLYDWSSPEGGCYLGVSVKGHSYFMLLMNDDLTSPAQIYSRSSPPSSDPCHLTDQWQHQLSEF</sequence>
<organism evidence="2 3">
    <name type="scientific">Oceanospirillum linum</name>
    <dbReference type="NCBI Taxonomy" id="966"/>
    <lineage>
        <taxon>Bacteria</taxon>
        <taxon>Pseudomonadati</taxon>
        <taxon>Pseudomonadota</taxon>
        <taxon>Gammaproteobacteria</taxon>
        <taxon>Oceanospirillales</taxon>
        <taxon>Oceanospirillaceae</taxon>
        <taxon>Oceanospirillum</taxon>
    </lineage>
</organism>
<keyword evidence="3" id="KW-1185">Reference proteome</keyword>
<feature type="transmembrane region" description="Helical" evidence="1">
    <location>
        <begin position="34"/>
        <end position="52"/>
    </location>
</feature>
<evidence type="ECO:0000313" key="2">
    <source>
        <dbReference type="EMBL" id="OOV86632.1"/>
    </source>
</evidence>
<accession>A0A1T1H9W3</accession>
<dbReference type="RefSeq" id="WP_078320080.1">
    <property type="nucleotide sequence ID" value="NZ_FXTS01000006.1"/>
</dbReference>
<name>A0A1T1H9W3_OCELI</name>
<dbReference type="STRING" id="966.BTA35_0212120"/>
<comment type="caution">
    <text evidence="2">The sequence shown here is derived from an EMBL/GenBank/DDBJ whole genome shotgun (WGS) entry which is preliminary data.</text>
</comment>
<dbReference type="AlphaFoldDB" id="A0A1T1H9W3"/>
<reference evidence="2" key="1">
    <citation type="submission" date="2017-02" db="EMBL/GenBank/DDBJ databases">
        <title>Draft Genome Sequence of the Salt Water Bacterium Oceanospirillum linum ATCC 11336.</title>
        <authorList>
            <person name="Trachtenberg A.M."/>
            <person name="Carney J.G."/>
            <person name="Linnane J.D."/>
            <person name="Rheaume B.A."/>
            <person name="Pitts N.L."/>
            <person name="Mykles D.L."/>
            <person name="Maclea K.S."/>
        </authorList>
    </citation>
    <scope>NUCLEOTIDE SEQUENCE [LARGE SCALE GENOMIC DNA]</scope>
    <source>
        <strain evidence="2">ATCC 11336</strain>
    </source>
</reference>
<protein>
    <submittedName>
        <fullName evidence="2">Uncharacterized protein</fullName>
    </submittedName>
</protein>
<gene>
    <name evidence="2" type="ORF">BTA35_0212120</name>
</gene>